<organism evidence="3 4">
    <name type="scientific">Rhodotorula taiwanensis</name>
    <dbReference type="NCBI Taxonomy" id="741276"/>
    <lineage>
        <taxon>Eukaryota</taxon>
        <taxon>Fungi</taxon>
        <taxon>Dikarya</taxon>
        <taxon>Basidiomycota</taxon>
        <taxon>Pucciniomycotina</taxon>
        <taxon>Microbotryomycetes</taxon>
        <taxon>Sporidiobolales</taxon>
        <taxon>Sporidiobolaceae</taxon>
        <taxon>Rhodotorula</taxon>
    </lineage>
</organism>
<dbReference type="OrthoDB" id="337735at2759"/>
<feature type="transmembrane region" description="Helical" evidence="2">
    <location>
        <begin position="45"/>
        <end position="64"/>
    </location>
</feature>
<protein>
    <submittedName>
        <fullName evidence="3">Uncharacterized protein</fullName>
    </submittedName>
</protein>
<gene>
    <name evidence="3" type="ORF">BMF94_0394</name>
</gene>
<evidence type="ECO:0000313" key="3">
    <source>
        <dbReference type="EMBL" id="POY76553.1"/>
    </source>
</evidence>
<evidence type="ECO:0000256" key="2">
    <source>
        <dbReference type="SAM" id="Phobius"/>
    </source>
</evidence>
<sequence length="280" mass="29053">MPYDNSPLMHVIDLISPYMPASLSDPLYTLASLDFASLASNPSQLLPLALSLLAGYTAFLSFLSSARFAFRTAISLAKWGSIAAVLSAIYLGYNGAGTDRGVSGGVQDAAGYATGVGKTLYSLGRHGANWWFASNGQNPNAASSWLNSAFGGGSGTSTTRNRQARERRRRESTSTSSSRNTRNSYRSNEDPSAGAQAAQDFVGQAFGSVLEFLNPAAAGNAAKNGKTGRARRAAEQPAAADAGGSSGFGWLSGMAQAKKAWDEMTAGGSGAANGGRNRNR</sequence>
<dbReference type="EMBL" id="PJQD01000004">
    <property type="protein sequence ID" value="POY76553.1"/>
    <property type="molecule type" value="Genomic_DNA"/>
</dbReference>
<feature type="compositionally biased region" description="Low complexity" evidence="1">
    <location>
        <begin position="173"/>
        <end position="186"/>
    </location>
</feature>
<name>A0A2S5BII2_9BASI</name>
<evidence type="ECO:0000313" key="4">
    <source>
        <dbReference type="Proteomes" id="UP000237144"/>
    </source>
</evidence>
<accession>A0A2S5BII2</accession>
<keyword evidence="2" id="KW-1133">Transmembrane helix</keyword>
<keyword evidence="4" id="KW-1185">Reference proteome</keyword>
<feature type="transmembrane region" description="Helical" evidence="2">
    <location>
        <begin position="76"/>
        <end position="93"/>
    </location>
</feature>
<feature type="region of interest" description="Disordered" evidence="1">
    <location>
        <begin position="220"/>
        <end position="251"/>
    </location>
</feature>
<reference evidence="3 4" key="1">
    <citation type="journal article" date="2018" name="Front. Microbiol.">
        <title>Prospects for Fungal Bioremediation of Acidic Radioactive Waste Sites: Characterization and Genome Sequence of Rhodotorula taiwanensis MD1149.</title>
        <authorList>
            <person name="Tkavc R."/>
            <person name="Matrosova V.Y."/>
            <person name="Grichenko O.E."/>
            <person name="Gostincar C."/>
            <person name="Volpe R.P."/>
            <person name="Klimenkova P."/>
            <person name="Gaidamakova E.K."/>
            <person name="Zhou C.E."/>
            <person name="Stewart B.J."/>
            <person name="Lyman M.G."/>
            <person name="Malfatti S.A."/>
            <person name="Rubinfeld B."/>
            <person name="Courtot M."/>
            <person name="Singh J."/>
            <person name="Dalgard C.L."/>
            <person name="Hamilton T."/>
            <person name="Frey K.G."/>
            <person name="Gunde-Cimerman N."/>
            <person name="Dugan L."/>
            <person name="Daly M.J."/>
        </authorList>
    </citation>
    <scope>NUCLEOTIDE SEQUENCE [LARGE SCALE GENOMIC DNA]</scope>
    <source>
        <strain evidence="3 4">MD1149</strain>
    </source>
</reference>
<evidence type="ECO:0000256" key="1">
    <source>
        <dbReference type="SAM" id="MobiDB-lite"/>
    </source>
</evidence>
<dbReference type="AlphaFoldDB" id="A0A2S5BII2"/>
<keyword evidence="2" id="KW-0472">Membrane</keyword>
<feature type="region of interest" description="Disordered" evidence="1">
    <location>
        <begin position="144"/>
        <end position="196"/>
    </location>
</feature>
<comment type="caution">
    <text evidence="3">The sequence shown here is derived from an EMBL/GenBank/DDBJ whole genome shotgun (WGS) entry which is preliminary data.</text>
</comment>
<proteinExistence type="predicted"/>
<keyword evidence="2" id="KW-0812">Transmembrane</keyword>
<dbReference type="Proteomes" id="UP000237144">
    <property type="component" value="Unassembled WGS sequence"/>
</dbReference>